<accession>A0A0S2KPC2</accession>
<dbReference type="EMBL" id="KT601117">
    <property type="protein sequence ID" value="ALO50144.1"/>
    <property type="molecule type" value="Genomic_RNA"/>
</dbReference>
<protein>
    <submittedName>
        <fullName evidence="2">80 kDa protein</fullName>
    </submittedName>
</protein>
<organism evidence="2 3">
    <name type="scientific">Penicillium janczewskii chrysovirus 1</name>
    <dbReference type="NCBI Taxonomy" id="1755792"/>
    <lineage>
        <taxon>Viruses</taxon>
        <taxon>Riboviria</taxon>
        <taxon>Orthornavirae</taxon>
        <taxon>Duplornaviricota</taxon>
        <taxon>Chrymotiviricetes</taxon>
        <taxon>Ghabrivirales</taxon>
        <taxon>Alphatotivirineae</taxon>
        <taxon>Chrysoviridae</taxon>
        <taxon>Betachrysovirus</taxon>
        <taxon>Betachrysovirus pripenicillii</taxon>
    </lineage>
</organism>
<keyword evidence="3" id="KW-1185">Reference proteome</keyword>
<proteinExistence type="predicted"/>
<dbReference type="Proteomes" id="UP000243852">
    <property type="component" value="Genome"/>
</dbReference>
<dbReference type="KEGG" id="vg:26374049"/>
<dbReference type="OrthoDB" id="17541at10239"/>
<evidence type="ECO:0000256" key="1">
    <source>
        <dbReference type="SAM" id="MobiDB-lite"/>
    </source>
</evidence>
<name>A0A0S2KPC2_9VIRU</name>
<sequence>MSNHRAVSWADEMESEGTFSPPEIEYANTSAGYLAGLAALGDASYDEEDEEIAAPWLARRVGRTPTPRPLHEAVGDGEEELPTYVHDPPSYEDDVYDDEAADVGTPILDALYGLTLRRLDDNSAGAQEGTRLQRSQAAPPSCMVAQTPHDKWWQRESYGQGTHACLNSAPLHSGVPYGDSVRGANWTDSQLKVKALSEQNRYHSAFRKGSEARGAQDVNGADGVVTCWWKPNDTRIRLRTEFYFCQADAECSVYVDWERRDLRIVTDIYVSCSLDTMRARRPDLAERMNLVLSAFCVAVMEEDISVESVLQLDNSSLKDMKKLVVRTQHGSKLQKRSSTVAHALSSTSEDLSGIPSEQHVDFSLWQRGRGVYYGRLRASDVPPAQLVLLAANGGLSVSGSLLVVRAVGTNDISLVCSSSVANYTFRPAMVAHKHAPCVRDGLMSPIACVALHGDASGVLSVTVDGERTAVETILTDAMSEPDRRPICTLDLNGTRTALRDLGLLCGYAMTERTIDGEVKLFFSGHGREFDIRLLYGTGTLTRWENLLGVTECMEVDDHIAPQTDSEIGLDWGASGLGRYMLAAYTQHGIIYGKKIMVAKRGPFSALSYDDRGRRRIIAPSAEVYNYVIDTEYINVKRGDELLTYVYAVGIAKFSQGAYVGSWVAMDLEENSKAFLSTLSAQEAKGYSDAINKLREEEVPGVDMVEVLLAIRERLLTNPNTRIYAKGREAEQRLMTSSVSGGTRMFRAQAKAAGALIRELGPLLPKYDSAARAVGWSTTHNPAREATLFGYLAGLCAALPGEQLVGRDGLGTIMPSLGGTQM</sequence>
<dbReference type="GeneID" id="26374049"/>
<evidence type="ECO:0000313" key="3">
    <source>
        <dbReference type="Proteomes" id="UP000243852"/>
    </source>
</evidence>
<evidence type="ECO:0000313" key="2">
    <source>
        <dbReference type="EMBL" id="ALO50144.1"/>
    </source>
</evidence>
<feature type="region of interest" description="Disordered" evidence="1">
    <location>
        <begin position="1"/>
        <end position="22"/>
    </location>
</feature>
<reference evidence="2 3" key="1">
    <citation type="journal article" date="2015" name="Virus Res.">
        <title>Multiple approaches for the detection and characterization of viral and plasmid symbionts from a collection of marine fungi.</title>
        <authorList>
            <person name="Nerva L."/>
            <person name="Ciuffo M."/>
            <person name="Vallino M."/>
            <person name="Margaria P."/>
            <person name="Varese G.C."/>
            <person name="Gnavi G."/>
            <person name="Turina M."/>
        </authorList>
    </citation>
    <scope>NUCLEOTIDE SEQUENCE [LARGE SCALE GENOMIC DNA]</scope>
</reference>
<dbReference type="RefSeq" id="YP_009182333.1">
    <property type="nucleotide sequence ID" value="NC_028496.1"/>
</dbReference>